<feature type="transmembrane region" description="Helical" evidence="1">
    <location>
        <begin position="92"/>
        <end position="112"/>
    </location>
</feature>
<feature type="transmembrane region" description="Helical" evidence="1">
    <location>
        <begin position="21"/>
        <end position="43"/>
    </location>
</feature>
<sequence length="271" mass="28865">MTWQVPVARQQSGLPRRQSGWRWAAIAGLSVVTFLGLLVATLIGVANAFGPGPFPEQYPYSHYLVASALWGMTVVPGGILLALRHRRWRSEALLPVLLGADLALLLAILWPVEALLLAVGLALRARRARQRVGAIAVGALLLVAGGWWGLDAYARQHVRDPGPVVAGQLTGTWHEAGGPGALELRADGNFTLRHATPGLDPSLPTGTATDEAGTWMMQDGDVPSVLLTPARGRPAELSDLFAFDVQLIGPAQVLCLQTDPDEGRCPSGLHR</sequence>
<keyword evidence="1" id="KW-0472">Membrane</keyword>
<gene>
    <name evidence="2" type="ORF">FHX73_16473</name>
</gene>
<comment type="caution">
    <text evidence="2">The sequence shown here is derived from an EMBL/GenBank/DDBJ whole genome shotgun (WGS) entry which is preliminary data.</text>
</comment>
<feature type="transmembrane region" description="Helical" evidence="1">
    <location>
        <begin position="63"/>
        <end position="83"/>
    </location>
</feature>
<keyword evidence="1" id="KW-0812">Transmembrane</keyword>
<dbReference type="Proteomes" id="UP000317940">
    <property type="component" value="Unassembled WGS sequence"/>
</dbReference>
<feature type="transmembrane region" description="Helical" evidence="1">
    <location>
        <begin position="132"/>
        <end position="150"/>
    </location>
</feature>
<evidence type="ECO:0000313" key="3">
    <source>
        <dbReference type="Proteomes" id="UP000317940"/>
    </source>
</evidence>
<dbReference type="EMBL" id="VIWT01000006">
    <property type="protein sequence ID" value="TWF73322.1"/>
    <property type="molecule type" value="Genomic_DNA"/>
</dbReference>
<keyword evidence="3" id="KW-1185">Reference proteome</keyword>
<accession>A0A561SEN7</accession>
<reference evidence="2 3" key="1">
    <citation type="submission" date="2019-06" db="EMBL/GenBank/DDBJ databases">
        <title>Sequencing the genomes of 1000 actinobacteria strains.</title>
        <authorList>
            <person name="Klenk H.-P."/>
        </authorList>
    </citation>
    <scope>NUCLEOTIDE SEQUENCE [LARGE SCALE GENOMIC DNA]</scope>
    <source>
        <strain evidence="2 3">DSM 44826</strain>
    </source>
</reference>
<keyword evidence="1" id="KW-1133">Transmembrane helix</keyword>
<dbReference type="AlphaFoldDB" id="A0A561SEN7"/>
<protein>
    <submittedName>
        <fullName evidence="2">Uncharacterized protein</fullName>
    </submittedName>
</protein>
<organism evidence="2 3">
    <name type="scientific">Kitasatospora viridis</name>
    <dbReference type="NCBI Taxonomy" id="281105"/>
    <lineage>
        <taxon>Bacteria</taxon>
        <taxon>Bacillati</taxon>
        <taxon>Actinomycetota</taxon>
        <taxon>Actinomycetes</taxon>
        <taxon>Kitasatosporales</taxon>
        <taxon>Streptomycetaceae</taxon>
        <taxon>Kitasatospora</taxon>
    </lineage>
</organism>
<evidence type="ECO:0000256" key="1">
    <source>
        <dbReference type="SAM" id="Phobius"/>
    </source>
</evidence>
<evidence type="ECO:0000313" key="2">
    <source>
        <dbReference type="EMBL" id="TWF73322.1"/>
    </source>
</evidence>
<proteinExistence type="predicted"/>
<name>A0A561SEN7_9ACTN</name>